<dbReference type="Gene3D" id="3.30.200.20">
    <property type="entry name" value="Phosphorylase Kinase, domain 1"/>
    <property type="match status" value="1"/>
</dbReference>
<dbReference type="PANTHER" id="PTHR21310">
    <property type="entry name" value="AMINOGLYCOSIDE PHOSPHOTRANSFERASE-RELATED-RELATED"/>
    <property type="match status" value="1"/>
</dbReference>
<name>A0A167W6G9_9HYPO</name>
<dbReference type="Gene3D" id="3.90.1200.10">
    <property type="match status" value="1"/>
</dbReference>
<dbReference type="SUPFAM" id="SSF56112">
    <property type="entry name" value="Protein kinase-like (PK-like)"/>
    <property type="match status" value="1"/>
</dbReference>
<protein>
    <submittedName>
        <fullName evidence="3">Phosphotransferase enzyme family protein</fullName>
    </submittedName>
</protein>
<evidence type="ECO:0000256" key="1">
    <source>
        <dbReference type="SAM" id="MobiDB-lite"/>
    </source>
</evidence>
<dbReference type="Pfam" id="PF01636">
    <property type="entry name" value="APH"/>
    <property type="match status" value="2"/>
</dbReference>
<evidence type="ECO:0000313" key="4">
    <source>
        <dbReference type="Proteomes" id="UP000076874"/>
    </source>
</evidence>
<proteinExistence type="predicted"/>
<accession>A0A167W6G9</accession>
<reference evidence="3 4" key="1">
    <citation type="journal article" date="2016" name="Genome Biol. Evol.">
        <title>Divergent and convergent evolution of fungal pathogenicity.</title>
        <authorList>
            <person name="Shang Y."/>
            <person name="Xiao G."/>
            <person name="Zheng P."/>
            <person name="Cen K."/>
            <person name="Zhan S."/>
            <person name="Wang C."/>
        </authorList>
    </citation>
    <scope>NUCLEOTIDE SEQUENCE [LARGE SCALE GENOMIC DNA]</scope>
    <source>
        <strain evidence="3 4">RCEF 264</strain>
    </source>
</reference>
<dbReference type="AlphaFoldDB" id="A0A167W6G9"/>
<organism evidence="3 4">
    <name type="scientific">Niveomyces insectorum RCEF 264</name>
    <dbReference type="NCBI Taxonomy" id="1081102"/>
    <lineage>
        <taxon>Eukaryota</taxon>
        <taxon>Fungi</taxon>
        <taxon>Dikarya</taxon>
        <taxon>Ascomycota</taxon>
        <taxon>Pezizomycotina</taxon>
        <taxon>Sordariomycetes</taxon>
        <taxon>Hypocreomycetidae</taxon>
        <taxon>Hypocreales</taxon>
        <taxon>Cordycipitaceae</taxon>
        <taxon>Niveomyces</taxon>
    </lineage>
</organism>
<dbReference type="PANTHER" id="PTHR21310:SF37">
    <property type="entry name" value="AMINOGLYCOSIDE PHOSPHOTRANSFERASE DOMAIN-CONTAINING PROTEIN"/>
    <property type="match status" value="1"/>
</dbReference>
<keyword evidence="4" id="KW-1185">Reference proteome</keyword>
<evidence type="ECO:0000259" key="2">
    <source>
        <dbReference type="Pfam" id="PF01636"/>
    </source>
</evidence>
<feature type="region of interest" description="Disordered" evidence="1">
    <location>
        <begin position="439"/>
        <end position="483"/>
    </location>
</feature>
<gene>
    <name evidence="3" type="ORF">SPI_03559</name>
</gene>
<dbReference type="Proteomes" id="UP000076874">
    <property type="component" value="Unassembled WGS sequence"/>
</dbReference>
<dbReference type="EMBL" id="AZHD01000005">
    <property type="protein sequence ID" value="OAA63396.1"/>
    <property type="molecule type" value="Genomic_DNA"/>
</dbReference>
<keyword evidence="3" id="KW-0808">Transferase</keyword>
<dbReference type="InterPro" id="IPR011009">
    <property type="entry name" value="Kinase-like_dom_sf"/>
</dbReference>
<dbReference type="GO" id="GO:0016740">
    <property type="term" value="F:transferase activity"/>
    <property type="evidence" value="ECO:0007669"/>
    <property type="project" value="UniProtKB-KW"/>
</dbReference>
<feature type="domain" description="Aminoglycoside phosphotransferase" evidence="2">
    <location>
        <begin position="43"/>
        <end position="129"/>
    </location>
</feature>
<dbReference type="InterPro" id="IPR002575">
    <property type="entry name" value="Aminoglycoside_PTrfase"/>
</dbReference>
<dbReference type="OrthoDB" id="10003767at2759"/>
<dbReference type="InterPro" id="IPR051678">
    <property type="entry name" value="AGP_Transferase"/>
</dbReference>
<feature type="compositionally biased region" description="Low complexity" evidence="1">
    <location>
        <begin position="455"/>
        <end position="465"/>
    </location>
</feature>
<feature type="domain" description="Aminoglycoside phosphotransferase" evidence="2">
    <location>
        <begin position="266"/>
        <end position="300"/>
    </location>
</feature>
<sequence length="483" mass="55053">MRDYIAQDRSKKACAEFIQAIQPEEILQLASSYHDNEPCKIFRPPAHGSFNVCFFVAFEKDHWVVRLPIPSSVFWVDEKLEAEVATMKYVTANTTIPVPKVHAFAYARDSPIQKAFIIMDYVEGKNLTELGFPRKDIDRWCSYSIVKTTPSRKAMYRGLAHVYSQLCELKFSTIGALGFSPEDGSIVVRNRPLTVEVALQEREGLEPTAILPEKTTFRTASEYIRSLLRLGDNLLNKGKPNVSELHTPFAFDRIRAYVTQRFCQPDADTGPFVLFHGDFNIQNLLWDDDVNLVAVLDWEWSSVVPLQLVMPPTWLNGDSVDGLMSFQLSYFDELAKLNAILRDEFHGRLTWPRLTEVCDPLIVCALMRPERVYNIFWFYLSYIEAGLYPKTAETYDKMPAIESEWIEAYRTDEREAFMARRKKEVQAYFDAENAYFDAQESSENADAGTNDDTDTNAGSSGSASESRSRSPALSQDVNHDGHT</sequence>
<evidence type="ECO:0000313" key="3">
    <source>
        <dbReference type="EMBL" id="OAA63396.1"/>
    </source>
</evidence>
<comment type="caution">
    <text evidence="3">The sequence shown here is derived from an EMBL/GenBank/DDBJ whole genome shotgun (WGS) entry which is preliminary data.</text>
</comment>